<proteinExistence type="predicted"/>
<reference evidence="1 2" key="1">
    <citation type="submission" date="2023-07" db="EMBL/GenBank/DDBJ databases">
        <title>Description of novel actinomycetes strains, isolated from tidal flat sediment.</title>
        <authorList>
            <person name="Lu C."/>
        </authorList>
    </citation>
    <scope>NUCLEOTIDE SEQUENCE [LARGE SCALE GENOMIC DNA]</scope>
    <source>
        <strain evidence="1 2">SYSU T00b441</strain>
    </source>
</reference>
<keyword evidence="2" id="KW-1185">Reference proteome</keyword>
<comment type="caution">
    <text evidence="1">The sequence shown here is derived from an EMBL/GenBank/DDBJ whole genome shotgun (WGS) entry which is preliminary data.</text>
</comment>
<dbReference type="EMBL" id="JAUQYP010000001">
    <property type="protein sequence ID" value="MDO8107217.1"/>
    <property type="molecule type" value="Genomic_DNA"/>
</dbReference>
<organism evidence="1 2">
    <name type="scientific">Actinotalea lenta</name>
    <dbReference type="NCBI Taxonomy" id="3064654"/>
    <lineage>
        <taxon>Bacteria</taxon>
        <taxon>Bacillati</taxon>
        <taxon>Actinomycetota</taxon>
        <taxon>Actinomycetes</taxon>
        <taxon>Micrococcales</taxon>
        <taxon>Cellulomonadaceae</taxon>
        <taxon>Actinotalea</taxon>
    </lineage>
</organism>
<sequence>MRLTSGAQAIGAQINRDVRHRLAVVVHAGPPGWAIAVIRCDTGEIIAWDGWYTEQLSAEQRRPLSNLDFARWDDMPSKLLVEANGPWLADQLASWLMPTYSVAYNAAELVGTHFGSTDINARRNFAAAPAVAYLPVTDHAVFLARLSEMGERYPALAQDALEEMRTLFEGA</sequence>
<protein>
    <submittedName>
        <fullName evidence="1">Uncharacterized protein</fullName>
    </submittedName>
</protein>
<evidence type="ECO:0000313" key="1">
    <source>
        <dbReference type="EMBL" id="MDO8107217.1"/>
    </source>
</evidence>
<name>A0ABT9DDW6_9CELL</name>
<gene>
    <name evidence="1" type="ORF">Q6348_08420</name>
</gene>
<accession>A0ABT9DDW6</accession>
<dbReference type="RefSeq" id="WP_304600850.1">
    <property type="nucleotide sequence ID" value="NZ_JAUQYP010000001.1"/>
</dbReference>
<dbReference type="Proteomes" id="UP001232536">
    <property type="component" value="Unassembled WGS sequence"/>
</dbReference>
<evidence type="ECO:0000313" key="2">
    <source>
        <dbReference type="Proteomes" id="UP001232536"/>
    </source>
</evidence>